<dbReference type="EMBL" id="MGBC01000049">
    <property type="protein sequence ID" value="OGK59189.1"/>
    <property type="molecule type" value="Genomic_DNA"/>
</dbReference>
<dbReference type="PROSITE" id="PS00018">
    <property type="entry name" value="EF_HAND_1"/>
    <property type="match status" value="2"/>
</dbReference>
<evidence type="ECO:0000313" key="3">
    <source>
        <dbReference type="EMBL" id="OGK59189.1"/>
    </source>
</evidence>
<dbReference type="InterPro" id="IPR036439">
    <property type="entry name" value="Dockerin_dom_sf"/>
</dbReference>
<accession>A0A1F7JUA8</accession>
<feature type="transmembrane region" description="Helical" evidence="1">
    <location>
        <begin position="7"/>
        <end position="28"/>
    </location>
</feature>
<reference evidence="3 4" key="1">
    <citation type="journal article" date="2016" name="Nat. Commun.">
        <title>Thousands of microbial genomes shed light on interconnected biogeochemical processes in an aquifer system.</title>
        <authorList>
            <person name="Anantharaman K."/>
            <person name="Brown C.T."/>
            <person name="Hug L.A."/>
            <person name="Sharon I."/>
            <person name="Castelle C.J."/>
            <person name="Probst A.J."/>
            <person name="Thomas B.C."/>
            <person name="Singh A."/>
            <person name="Wilkins M.J."/>
            <person name="Karaoz U."/>
            <person name="Brodie E.L."/>
            <person name="Williams K.H."/>
            <person name="Hubbard S.S."/>
            <person name="Banfield J.F."/>
        </authorList>
    </citation>
    <scope>NUCLEOTIDE SEQUENCE [LARGE SCALE GENOMIC DNA]</scope>
</reference>
<dbReference type="Pfam" id="PF00404">
    <property type="entry name" value="Dockerin_1"/>
    <property type="match status" value="1"/>
</dbReference>
<dbReference type="AlphaFoldDB" id="A0A1F7JUA8"/>
<dbReference type="SUPFAM" id="SSF63446">
    <property type="entry name" value="Type I dockerin domain"/>
    <property type="match status" value="1"/>
</dbReference>
<dbReference type="Gene3D" id="1.10.1330.10">
    <property type="entry name" value="Dockerin domain"/>
    <property type="match status" value="1"/>
</dbReference>
<organism evidence="3 4">
    <name type="scientific">Candidatus Roizmanbacteria bacterium RIFCSPLOWO2_02_FULL_43_10</name>
    <dbReference type="NCBI Taxonomy" id="1802078"/>
    <lineage>
        <taxon>Bacteria</taxon>
        <taxon>Candidatus Roizmaniibacteriota</taxon>
    </lineage>
</organism>
<evidence type="ECO:0000313" key="4">
    <source>
        <dbReference type="Proteomes" id="UP000176269"/>
    </source>
</evidence>
<keyword evidence="1" id="KW-1133">Transmembrane helix</keyword>
<dbReference type="Proteomes" id="UP000176269">
    <property type="component" value="Unassembled WGS sequence"/>
</dbReference>
<dbReference type="PROSITE" id="PS51766">
    <property type="entry name" value="DOCKERIN"/>
    <property type="match status" value="1"/>
</dbReference>
<gene>
    <name evidence="3" type="ORF">A3I56_00145</name>
</gene>
<keyword evidence="1" id="KW-0472">Membrane</keyword>
<dbReference type="InterPro" id="IPR018247">
    <property type="entry name" value="EF_Hand_1_Ca_BS"/>
</dbReference>
<dbReference type="InterPro" id="IPR016134">
    <property type="entry name" value="Dockerin_dom"/>
</dbReference>
<protein>
    <recommendedName>
        <fullName evidence="2">Dockerin domain-containing protein</fullName>
    </recommendedName>
</protein>
<dbReference type="GO" id="GO:0000272">
    <property type="term" value="P:polysaccharide catabolic process"/>
    <property type="evidence" value="ECO:0007669"/>
    <property type="project" value="InterPro"/>
</dbReference>
<feature type="domain" description="Dockerin" evidence="2">
    <location>
        <begin position="500"/>
        <end position="558"/>
    </location>
</feature>
<name>A0A1F7JUA8_9BACT</name>
<evidence type="ECO:0000256" key="1">
    <source>
        <dbReference type="SAM" id="Phobius"/>
    </source>
</evidence>
<sequence length="558" mass="60349">MSQKGFIPLPLVIGVFVISAAVIATYVLQSPIFTQAQTPHFVLPPAQYNRDIQYALSDPRSSSRWSGILNGELCFNTDIPSFGGKYRVALEMRVKDTAATNSAVHNRIIGASVSRLITLPSTLSCGSRTQRNDSFAAPFNVPDKDVWTQPCPEIRILVLTEGPWKLRPMEEIGRLSREYVCPNGVPSDTPTPQPDVTSAPTVTTAAATPTPAVLMTPSAPRPTIGPLSGTITVYSCQKPKDVTLDVCDNPSKSACQTIRLKTDESQNGIWLRKNQGDDRTYLYGYNVSQNSQGGAIAAGSTMAVGDVLATAATIKRQDSTFISSLDDKSLVTVPGTHDKTVDAQFLTCGCSYRARSYIKDAGTGDILRVTSDTIGTANDMEVQKFGDKPARTFNNGIIDLREDFFDFAERFKTNPAVPFSEYGVDGISKVRLYAPGYEVVKQECQSFGDALSCPGYSQKSSKYTSSRDFTQLRVTCGTNVEYGWMVRRTSAASGLTGPLFTAEQADVNEDGVVNILDLSICRDALGETAGSCDLDDNGLINSTDFSGVIQYLGSPSYN</sequence>
<comment type="caution">
    <text evidence="3">The sequence shown here is derived from an EMBL/GenBank/DDBJ whole genome shotgun (WGS) entry which is preliminary data.</text>
</comment>
<dbReference type="InterPro" id="IPR002105">
    <property type="entry name" value="Dockerin_1_rpt"/>
</dbReference>
<keyword evidence="1" id="KW-0812">Transmembrane</keyword>
<evidence type="ECO:0000259" key="2">
    <source>
        <dbReference type="PROSITE" id="PS51766"/>
    </source>
</evidence>
<dbReference type="GO" id="GO:0004553">
    <property type="term" value="F:hydrolase activity, hydrolyzing O-glycosyl compounds"/>
    <property type="evidence" value="ECO:0007669"/>
    <property type="project" value="InterPro"/>
</dbReference>
<proteinExistence type="predicted"/>